<dbReference type="GO" id="GO:0030848">
    <property type="term" value="F:threo-3-hydroxyaspartate ammonia-lyase activity"/>
    <property type="evidence" value="ECO:0007669"/>
    <property type="project" value="UniProtKB-EC"/>
</dbReference>
<reference evidence="2" key="1">
    <citation type="submission" date="2020-02" db="EMBL/GenBank/DDBJ databases">
        <authorList>
            <person name="Meier V. D."/>
        </authorList>
    </citation>
    <scope>NUCLEOTIDE SEQUENCE</scope>
    <source>
        <strain evidence="2">AVDCRST_MAG85</strain>
    </source>
</reference>
<dbReference type="EMBL" id="CADCVT010000105">
    <property type="protein sequence ID" value="CAA9485978.1"/>
    <property type="molecule type" value="Genomic_DNA"/>
</dbReference>
<evidence type="ECO:0000313" key="2">
    <source>
        <dbReference type="EMBL" id="CAA9485978.1"/>
    </source>
</evidence>
<feature type="compositionally biased region" description="Basic and acidic residues" evidence="1">
    <location>
        <begin position="155"/>
        <end position="168"/>
    </location>
</feature>
<evidence type="ECO:0000256" key="1">
    <source>
        <dbReference type="SAM" id="MobiDB-lite"/>
    </source>
</evidence>
<feature type="compositionally biased region" description="Low complexity" evidence="1">
    <location>
        <begin position="240"/>
        <end position="250"/>
    </location>
</feature>
<feature type="region of interest" description="Disordered" evidence="1">
    <location>
        <begin position="1"/>
        <end position="250"/>
    </location>
</feature>
<feature type="non-terminal residue" evidence="2">
    <location>
        <position position="250"/>
    </location>
</feature>
<feature type="compositionally biased region" description="Basic residues" evidence="1">
    <location>
        <begin position="43"/>
        <end position="56"/>
    </location>
</feature>
<feature type="compositionally biased region" description="Basic residues" evidence="1">
    <location>
        <begin position="90"/>
        <end position="113"/>
    </location>
</feature>
<sequence length="250" mass="28557">ADHLLRQPRAGRRARRPPARHHRGGAHARGRARQQTCGDRGLRCRGRHVRPLHHRPRGTDRAGRRGTRAPRAARLRRPARDRGPGDRRARAARGRGRPRRAARLPRRRWPHRRLLADRQGAQPEPRRRRRRAGRAAGGAARARGGRAGQGAGGANDRRRAADRLDRAPQPRAHRRARRHGRRGPRRRDRRRDDVPLRAREDRGRAQRGERAGGAAQRSGRRGGQAGRRDAQRRQRRRSAVRVARQSRGTL</sequence>
<proteinExistence type="predicted"/>
<feature type="compositionally biased region" description="Basic and acidic residues" evidence="1">
    <location>
        <begin position="78"/>
        <end position="89"/>
    </location>
</feature>
<protein>
    <submittedName>
        <fullName evidence="2">L-threo-3-hydroxyaspartate ammonia-lyase</fullName>
        <ecNumber evidence="2">4.3.1.16</ecNumber>
    </submittedName>
</protein>
<feature type="compositionally biased region" description="Basic and acidic residues" evidence="1">
    <location>
        <begin position="190"/>
        <end position="210"/>
    </location>
</feature>
<feature type="non-terminal residue" evidence="2">
    <location>
        <position position="1"/>
    </location>
</feature>
<gene>
    <name evidence="2" type="ORF">AVDCRST_MAG85-944</name>
</gene>
<keyword evidence="2" id="KW-0456">Lyase</keyword>
<accession>A0A6J4S4A9</accession>
<organism evidence="2">
    <name type="scientific">uncultured Solirubrobacteraceae bacterium</name>
    <dbReference type="NCBI Taxonomy" id="1162706"/>
    <lineage>
        <taxon>Bacteria</taxon>
        <taxon>Bacillati</taxon>
        <taxon>Actinomycetota</taxon>
        <taxon>Thermoleophilia</taxon>
        <taxon>Solirubrobacterales</taxon>
        <taxon>Solirubrobacteraceae</taxon>
        <taxon>environmental samples</taxon>
    </lineage>
</organism>
<dbReference type="AlphaFoldDB" id="A0A6J4S4A9"/>
<feature type="compositionally biased region" description="Basic residues" evidence="1">
    <location>
        <begin position="171"/>
        <end position="189"/>
    </location>
</feature>
<feature type="compositionally biased region" description="Basic residues" evidence="1">
    <location>
        <begin position="64"/>
        <end position="77"/>
    </location>
</feature>
<name>A0A6J4S4A9_9ACTN</name>
<feature type="compositionally biased region" description="Basic residues" evidence="1">
    <location>
        <begin position="9"/>
        <end position="32"/>
    </location>
</feature>
<dbReference type="EC" id="4.3.1.16" evidence="2"/>